<evidence type="ECO:0000256" key="1">
    <source>
        <dbReference type="SAM" id="MobiDB-lite"/>
    </source>
</evidence>
<proteinExistence type="predicted"/>
<gene>
    <name evidence="2" type="ORF">STRTUCAR8_07768</name>
</gene>
<keyword evidence="3" id="KW-1185">Reference proteome</keyword>
<feature type="region of interest" description="Disordered" evidence="1">
    <location>
        <begin position="1"/>
        <end position="34"/>
    </location>
</feature>
<protein>
    <submittedName>
        <fullName evidence="2">Uncharacterized protein</fullName>
    </submittedName>
</protein>
<dbReference type="EMBL" id="AEJB01000147">
    <property type="protein sequence ID" value="ELP69438.1"/>
    <property type="molecule type" value="Genomic_DNA"/>
</dbReference>
<dbReference type="AlphaFoldDB" id="L7FD11"/>
<feature type="non-terminal residue" evidence="2">
    <location>
        <position position="1"/>
    </location>
</feature>
<organism evidence="2 3">
    <name type="scientific">Streptomyces turgidiscabies (strain Car8)</name>
    <dbReference type="NCBI Taxonomy" id="698760"/>
    <lineage>
        <taxon>Bacteria</taxon>
        <taxon>Bacillati</taxon>
        <taxon>Actinomycetota</taxon>
        <taxon>Actinomycetes</taxon>
        <taxon>Kitasatosporales</taxon>
        <taxon>Streptomycetaceae</taxon>
        <taxon>Streptomyces</taxon>
    </lineage>
</organism>
<name>L7FD11_STRT8</name>
<feature type="compositionally biased region" description="Gly residues" evidence="1">
    <location>
        <begin position="1"/>
        <end position="11"/>
    </location>
</feature>
<reference evidence="2 3" key="1">
    <citation type="journal article" date="2011" name="Plasmid">
        <title>Streptomyces turgidiscabies Car8 contains a modular pathogenicity island that shares virulence genes with other actinobacterial plant pathogens.</title>
        <authorList>
            <person name="Huguet-Tapia J.C."/>
            <person name="Badger J.H."/>
            <person name="Loria R."/>
            <person name="Pettis G.S."/>
        </authorList>
    </citation>
    <scope>NUCLEOTIDE SEQUENCE [LARGE SCALE GENOMIC DNA]</scope>
    <source>
        <strain evidence="2 3">Car8</strain>
    </source>
</reference>
<dbReference type="Proteomes" id="UP000010931">
    <property type="component" value="Unassembled WGS sequence"/>
</dbReference>
<comment type="caution">
    <text evidence="2">The sequence shown here is derived from an EMBL/GenBank/DDBJ whole genome shotgun (WGS) entry which is preliminary data.</text>
</comment>
<feature type="compositionally biased region" description="Basic residues" evidence="1">
    <location>
        <begin position="21"/>
        <end position="34"/>
    </location>
</feature>
<sequence length="34" mass="3874">EDGTGRGGGGDSLWPREPPRARTRARIRTRARRR</sequence>
<evidence type="ECO:0000313" key="2">
    <source>
        <dbReference type="EMBL" id="ELP69438.1"/>
    </source>
</evidence>
<evidence type="ECO:0000313" key="3">
    <source>
        <dbReference type="Proteomes" id="UP000010931"/>
    </source>
</evidence>
<accession>L7FD11</accession>